<protein>
    <submittedName>
        <fullName evidence="1">Uncharacterized protein</fullName>
    </submittedName>
</protein>
<comment type="caution">
    <text evidence="1">The sequence shown here is derived from an EMBL/GenBank/DDBJ whole genome shotgun (WGS) entry which is preliminary data.</text>
</comment>
<dbReference type="AlphaFoldDB" id="A0A8J6QP94"/>
<keyword evidence="2" id="KW-1185">Reference proteome</keyword>
<dbReference type="RefSeq" id="WP_191157256.1">
    <property type="nucleotide sequence ID" value="NZ_JACWUN010000016.1"/>
</dbReference>
<organism evidence="1 2">
    <name type="scientific">Pelovirga terrestris</name>
    <dbReference type="NCBI Taxonomy" id="2771352"/>
    <lineage>
        <taxon>Bacteria</taxon>
        <taxon>Pseudomonadati</taxon>
        <taxon>Thermodesulfobacteriota</taxon>
        <taxon>Desulfuromonadia</taxon>
        <taxon>Geobacterales</taxon>
        <taxon>Geobacteraceae</taxon>
        <taxon>Pelovirga</taxon>
    </lineage>
</organism>
<accession>A0A8J6QP94</accession>
<evidence type="ECO:0000313" key="2">
    <source>
        <dbReference type="Proteomes" id="UP000632828"/>
    </source>
</evidence>
<sequence length="46" mass="5175">MFKDLIKLLALLILLAFVIAGIYFAGQSVDNTAKYRHPITQPGARW</sequence>
<proteinExistence type="predicted"/>
<dbReference type="EMBL" id="JACWUN010000016">
    <property type="protein sequence ID" value="MBD1401542.1"/>
    <property type="molecule type" value="Genomic_DNA"/>
</dbReference>
<name>A0A8J6QP94_9BACT</name>
<dbReference type="Proteomes" id="UP000632828">
    <property type="component" value="Unassembled WGS sequence"/>
</dbReference>
<evidence type="ECO:0000313" key="1">
    <source>
        <dbReference type="EMBL" id="MBD1401542.1"/>
    </source>
</evidence>
<reference evidence="1" key="1">
    <citation type="submission" date="2020-09" db="EMBL/GenBank/DDBJ databases">
        <title>Pelobacter alkaliphilus sp. nov., a novel anaerobic arsenate-reducing bacterium from terrestrial mud volcano.</title>
        <authorList>
            <person name="Khomyakova M.A."/>
            <person name="Merkel A.Y."/>
            <person name="Slobodkin A.I."/>
        </authorList>
    </citation>
    <scope>NUCLEOTIDE SEQUENCE</scope>
    <source>
        <strain evidence="1">M08fum</strain>
    </source>
</reference>
<gene>
    <name evidence="1" type="ORF">ICT70_12800</name>
</gene>